<dbReference type="InterPro" id="IPR010982">
    <property type="entry name" value="Lambda_DNA-bd_dom_sf"/>
</dbReference>
<reference evidence="4" key="1">
    <citation type="journal article" date="2019" name="Int. J. Syst. Evol. Microbiol.">
        <title>The Global Catalogue of Microorganisms (GCM) 10K type strain sequencing project: providing services to taxonomists for standard genome sequencing and annotation.</title>
        <authorList>
            <consortium name="The Broad Institute Genomics Platform"/>
            <consortium name="The Broad Institute Genome Sequencing Center for Infectious Disease"/>
            <person name="Wu L."/>
            <person name="Ma J."/>
        </authorList>
    </citation>
    <scope>NUCLEOTIDE SEQUENCE [LARGE SCALE GENOMIC DNA]</scope>
    <source>
        <strain evidence="4">JCM 17938</strain>
    </source>
</reference>
<dbReference type="PANTHER" id="PTHR46797:SF1">
    <property type="entry name" value="METHYLPHOSPHONATE SYNTHASE"/>
    <property type="match status" value="1"/>
</dbReference>
<dbReference type="InterPro" id="IPR011990">
    <property type="entry name" value="TPR-like_helical_dom_sf"/>
</dbReference>
<gene>
    <name evidence="3" type="ORF">GCM10023195_41090</name>
</gene>
<dbReference type="Proteomes" id="UP001500212">
    <property type="component" value="Unassembled WGS sequence"/>
</dbReference>
<dbReference type="SUPFAM" id="SSF48452">
    <property type="entry name" value="TPR-like"/>
    <property type="match status" value="2"/>
</dbReference>
<protein>
    <recommendedName>
        <fullName evidence="2">HTH cro/C1-type domain-containing protein</fullName>
    </recommendedName>
</protein>
<evidence type="ECO:0000259" key="2">
    <source>
        <dbReference type="PROSITE" id="PS50943"/>
    </source>
</evidence>
<evidence type="ECO:0000256" key="1">
    <source>
        <dbReference type="ARBA" id="ARBA00023125"/>
    </source>
</evidence>
<dbReference type="Pfam" id="PF01381">
    <property type="entry name" value="HTH_3"/>
    <property type="match status" value="1"/>
</dbReference>
<accession>A0ABP8TJS7</accession>
<dbReference type="SUPFAM" id="SSF47413">
    <property type="entry name" value="lambda repressor-like DNA-binding domains"/>
    <property type="match status" value="1"/>
</dbReference>
<dbReference type="SMART" id="SM00530">
    <property type="entry name" value="HTH_XRE"/>
    <property type="match status" value="1"/>
</dbReference>
<evidence type="ECO:0000313" key="4">
    <source>
        <dbReference type="Proteomes" id="UP001500212"/>
    </source>
</evidence>
<organism evidence="3 4">
    <name type="scientific">Actinoallomurus liliacearum</name>
    <dbReference type="NCBI Taxonomy" id="1080073"/>
    <lineage>
        <taxon>Bacteria</taxon>
        <taxon>Bacillati</taxon>
        <taxon>Actinomycetota</taxon>
        <taxon>Actinomycetes</taxon>
        <taxon>Streptosporangiales</taxon>
        <taxon>Thermomonosporaceae</taxon>
        <taxon>Actinoallomurus</taxon>
    </lineage>
</organism>
<name>A0ABP8TJS7_9ACTN</name>
<dbReference type="Gene3D" id="1.25.40.10">
    <property type="entry name" value="Tetratricopeptide repeat domain"/>
    <property type="match status" value="2"/>
</dbReference>
<dbReference type="InterPro" id="IPR050807">
    <property type="entry name" value="TransReg_Diox_bact_type"/>
</dbReference>
<dbReference type="Gene3D" id="1.10.260.40">
    <property type="entry name" value="lambda repressor-like DNA-binding domains"/>
    <property type="match status" value="1"/>
</dbReference>
<dbReference type="RefSeq" id="WP_345356464.1">
    <property type="nucleotide sequence ID" value="NZ_BAABHJ010000011.1"/>
</dbReference>
<keyword evidence="1" id="KW-0238">DNA-binding</keyword>
<proteinExistence type="predicted"/>
<keyword evidence="4" id="KW-1185">Reference proteome</keyword>
<dbReference type="PROSITE" id="PS50943">
    <property type="entry name" value="HTH_CROC1"/>
    <property type="match status" value="1"/>
</dbReference>
<comment type="caution">
    <text evidence="3">The sequence shown here is derived from an EMBL/GenBank/DDBJ whole genome shotgun (WGS) entry which is preliminary data.</text>
</comment>
<evidence type="ECO:0000313" key="3">
    <source>
        <dbReference type="EMBL" id="GAA4610074.1"/>
    </source>
</evidence>
<feature type="domain" description="HTH cro/C1-type" evidence="2">
    <location>
        <begin position="68"/>
        <end position="121"/>
    </location>
</feature>
<dbReference type="InterPro" id="IPR001387">
    <property type="entry name" value="Cro/C1-type_HTH"/>
</dbReference>
<dbReference type="EMBL" id="BAABHJ010000011">
    <property type="protein sequence ID" value="GAA4610074.1"/>
    <property type="molecule type" value="Genomic_DNA"/>
</dbReference>
<sequence>MLDPAAPADADVTEPTVPLTISDPIVETKTRAMTLRRRDILSYPFLWQCHFLLEAGEMPGQESLGERIRTLRLRKNLSQAQLAWPELSDSYVSLIESGKRTPAPSMIALLARKLDCSESYLLTGVSEEAIAGLRETLRYAHIALENGAADEARIRFAEVSVHPAVTDIPGLAHEACWGHALALEATGALKEALGELERAAGMISPTTEPDQWAKVHTALIRCHRQLGDLTTSIQVGEEALDQLTAMGGQWSDAMVMLGSTILAAYIHRGDLAYARQFADMLTTRAEAIGTPKARMAAYWNAAWAAELSGDAPGALRLAERAIALLGEEDDARNLSRLRGAYGHFLLCARPDRAAEALEVLRHAQREMESTATSTVDLASCLLHQARAEIVLGNPVEAASLARQAADLLGDTAGQVIAEAYTVLSDAQARLGLRDEAVAALFQAVDYLEKMEAHRPAARAWFDLAELLGAAGQADGQKAAFQRALACMGL</sequence>
<dbReference type="CDD" id="cd00093">
    <property type="entry name" value="HTH_XRE"/>
    <property type="match status" value="1"/>
</dbReference>
<dbReference type="PANTHER" id="PTHR46797">
    <property type="entry name" value="HTH-TYPE TRANSCRIPTIONAL REGULATOR"/>
    <property type="match status" value="1"/>
</dbReference>